<keyword evidence="1" id="KW-0472">Membrane</keyword>
<dbReference type="PANTHER" id="PTHR16110:SF1">
    <property type="entry name" value="TBC1 DOMAIN FAMILY MEMBER 19"/>
    <property type="match status" value="1"/>
</dbReference>
<name>A0AAD5TFE6_9FUNG</name>
<gene>
    <name evidence="3" type="ORF">HDU87_006565</name>
</gene>
<accession>A0AAD5TFE6</accession>
<dbReference type="InterPro" id="IPR000195">
    <property type="entry name" value="Rab-GAP-TBC_dom"/>
</dbReference>
<dbReference type="Proteomes" id="UP001212152">
    <property type="component" value="Unassembled WGS sequence"/>
</dbReference>
<evidence type="ECO:0000313" key="4">
    <source>
        <dbReference type="Proteomes" id="UP001212152"/>
    </source>
</evidence>
<keyword evidence="1" id="KW-0812">Transmembrane</keyword>
<evidence type="ECO:0000313" key="3">
    <source>
        <dbReference type="EMBL" id="KAJ3174899.1"/>
    </source>
</evidence>
<dbReference type="PANTHER" id="PTHR16110">
    <property type="entry name" value="TBC1 DOMAIN FAMILY MEMBER 19"/>
    <property type="match status" value="1"/>
</dbReference>
<reference evidence="3" key="1">
    <citation type="submission" date="2020-05" db="EMBL/GenBank/DDBJ databases">
        <title>Phylogenomic resolution of chytrid fungi.</title>
        <authorList>
            <person name="Stajich J.E."/>
            <person name="Amses K."/>
            <person name="Simmons R."/>
            <person name="Seto K."/>
            <person name="Myers J."/>
            <person name="Bonds A."/>
            <person name="Quandt C.A."/>
            <person name="Barry K."/>
            <person name="Liu P."/>
            <person name="Grigoriev I."/>
            <person name="Longcore J.E."/>
            <person name="James T.Y."/>
        </authorList>
    </citation>
    <scope>NUCLEOTIDE SEQUENCE</scope>
    <source>
        <strain evidence="3">JEL0379</strain>
    </source>
</reference>
<organism evidence="3 4">
    <name type="scientific">Geranomyces variabilis</name>
    <dbReference type="NCBI Taxonomy" id="109894"/>
    <lineage>
        <taxon>Eukaryota</taxon>
        <taxon>Fungi</taxon>
        <taxon>Fungi incertae sedis</taxon>
        <taxon>Chytridiomycota</taxon>
        <taxon>Chytridiomycota incertae sedis</taxon>
        <taxon>Chytridiomycetes</taxon>
        <taxon>Spizellomycetales</taxon>
        <taxon>Powellomycetaceae</taxon>
        <taxon>Geranomyces</taxon>
    </lineage>
</organism>
<dbReference type="Gene3D" id="1.10.472.80">
    <property type="entry name" value="Ypt/Rab-GAP domain of gyp1p, domain 3"/>
    <property type="match status" value="1"/>
</dbReference>
<dbReference type="SUPFAM" id="SSF47923">
    <property type="entry name" value="Ypt/Rab-GAP domain of gyp1p"/>
    <property type="match status" value="1"/>
</dbReference>
<evidence type="ECO:0000256" key="1">
    <source>
        <dbReference type="SAM" id="Phobius"/>
    </source>
</evidence>
<sequence>MEILTSGKVPVVVKDVDSHDVRSTARNIARGLRDTSAFWEFKKLVQRETLSSPTSDIAAVAAQIFNRSGGVGQLLQNHVRLRCHPPFPPTLGAHQQHWWTPHPTDRTLFRIDQLHLDSRVRRALETAQKGLLAGARQAMSQVAMEMDLPLARRRTRQEEAIFMQYAFAARPDDAPPVGAASLPSRASLTKERDPDRACLYDDQHLMDALSRAHVEPAAGTSHCAEFARFWSSIPVDLSSAPPVLLEELAYKYAELGPLHEHIGMDDLGFTVQQTEKFARAKATLGESILARRCLSRASRFARTGVPASLRPQIWDLLLQSELMGTASPTEHAQNVCKPLKTALAQHELLVDHLVTADARQCANDDAFFVFEDVLKEMMLFWIRDEWIDARLCPALPPPSPPPSLSSSNGCNGSGGVVLPPVTGRESVPGAEATASPAVVVVKKYPPNGVLPFWGLSLYAMPVCFIHGDAESAYLTFRELYVRCFHNLHTLQPSAQTPTLPHLLTHFESLLKQRSARLFAHVIRVCGVQPARLAARWLVFAFVGVLDVEQVLLLWDRVLGFGCAGDGIALFAVAAAALFATRGGLLMRARGVKDVEIVAVSEFTPSGASGEDVRLRMSTLSVPRKEFETTSDGT</sequence>
<keyword evidence="4" id="KW-1185">Reference proteome</keyword>
<dbReference type="InterPro" id="IPR042507">
    <property type="entry name" value="TBC1D19"/>
</dbReference>
<dbReference type="Pfam" id="PF00566">
    <property type="entry name" value="RabGAP-TBC"/>
    <property type="match status" value="1"/>
</dbReference>
<feature type="transmembrane region" description="Helical" evidence="1">
    <location>
        <begin position="558"/>
        <end position="579"/>
    </location>
</feature>
<protein>
    <recommendedName>
        <fullName evidence="2">Rab-GAP TBC domain-containing protein</fullName>
    </recommendedName>
</protein>
<evidence type="ECO:0000259" key="2">
    <source>
        <dbReference type="PROSITE" id="PS50086"/>
    </source>
</evidence>
<feature type="domain" description="Rab-GAP TBC" evidence="2">
    <location>
        <begin position="304"/>
        <end position="561"/>
    </location>
</feature>
<proteinExistence type="predicted"/>
<keyword evidence="1" id="KW-1133">Transmembrane helix</keyword>
<comment type="caution">
    <text evidence="3">The sequence shown here is derived from an EMBL/GenBank/DDBJ whole genome shotgun (WGS) entry which is preliminary data.</text>
</comment>
<dbReference type="PROSITE" id="PS50086">
    <property type="entry name" value="TBC_RABGAP"/>
    <property type="match status" value="1"/>
</dbReference>
<dbReference type="AlphaFoldDB" id="A0AAD5TFE6"/>
<dbReference type="InterPro" id="IPR035969">
    <property type="entry name" value="Rab-GAP_TBC_sf"/>
</dbReference>
<dbReference type="EMBL" id="JADGJQ010000058">
    <property type="protein sequence ID" value="KAJ3174899.1"/>
    <property type="molecule type" value="Genomic_DNA"/>
</dbReference>